<evidence type="ECO:0000313" key="3">
    <source>
        <dbReference type="Proteomes" id="UP000325797"/>
    </source>
</evidence>
<dbReference type="CDD" id="cd24032">
    <property type="entry name" value="ASKHA_NBD_TsaB"/>
    <property type="match status" value="1"/>
</dbReference>
<organism evidence="2 3">
    <name type="scientific">Hypericibacter adhaerens</name>
    <dbReference type="NCBI Taxonomy" id="2602016"/>
    <lineage>
        <taxon>Bacteria</taxon>
        <taxon>Pseudomonadati</taxon>
        <taxon>Pseudomonadota</taxon>
        <taxon>Alphaproteobacteria</taxon>
        <taxon>Rhodospirillales</taxon>
        <taxon>Dongiaceae</taxon>
        <taxon>Hypericibacter</taxon>
    </lineage>
</organism>
<feature type="domain" description="Gcp-like" evidence="1">
    <location>
        <begin position="63"/>
        <end position="173"/>
    </location>
</feature>
<name>A0A5J6N5V1_9PROT</name>
<sequence>MSGPEIAAPAEGAVEFGGPIGRPGALHPAAIANPTLLALDSSGAACSVAVWRDGALIAHRAETMTRGHGERLLPMVAETMRAAGLAMAALDAVAVTVGPGSFTGLRIGLAAARGLGLALGRPVAGLTSFLAVAASLPTALRDAREILIALDTRREDLFLQRFDPQLRAIGSAWLATPAEAVADLPAIPWLVAGDGLPLLAPVLPRDRDIARAPGPGHIEAAGFVALAARLLAEGGEGAAGPLLLPEPFYLRAPDVKLPAGLAAP</sequence>
<dbReference type="KEGG" id="hadh:FRZ61_52360"/>
<evidence type="ECO:0000259" key="1">
    <source>
        <dbReference type="Pfam" id="PF00814"/>
    </source>
</evidence>
<dbReference type="PANTHER" id="PTHR11735:SF11">
    <property type="entry name" value="TRNA THREONYLCARBAMOYLADENOSINE BIOSYNTHESIS PROTEIN TSAB"/>
    <property type="match status" value="1"/>
</dbReference>
<dbReference type="OrthoDB" id="9809995at2"/>
<dbReference type="InterPro" id="IPR043129">
    <property type="entry name" value="ATPase_NBD"/>
</dbReference>
<reference evidence="2 3" key="1">
    <citation type="submission" date="2019-08" db="EMBL/GenBank/DDBJ databases">
        <title>Hyperibacter terrae gen. nov., sp. nov. and Hyperibacter viscosus sp. nov., two new members in the family Rhodospirillaceae isolated from the rhizosphere of Hypericum perforatum.</title>
        <authorList>
            <person name="Noviana Z."/>
        </authorList>
    </citation>
    <scope>NUCLEOTIDE SEQUENCE [LARGE SCALE GENOMIC DNA]</scope>
    <source>
        <strain evidence="2 3">R5959</strain>
    </source>
</reference>
<dbReference type="SUPFAM" id="SSF53067">
    <property type="entry name" value="Actin-like ATPase domain"/>
    <property type="match status" value="1"/>
</dbReference>
<keyword evidence="3" id="KW-1185">Reference proteome</keyword>
<dbReference type="Proteomes" id="UP000325797">
    <property type="component" value="Chromosome"/>
</dbReference>
<accession>A0A5J6N5V1</accession>
<dbReference type="GO" id="GO:0005829">
    <property type="term" value="C:cytosol"/>
    <property type="evidence" value="ECO:0007669"/>
    <property type="project" value="TreeGrafter"/>
</dbReference>
<gene>
    <name evidence="2" type="ORF">FRZ61_52360</name>
</gene>
<dbReference type="GO" id="GO:0002949">
    <property type="term" value="P:tRNA threonylcarbamoyladenosine modification"/>
    <property type="evidence" value="ECO:0007669"/>
    <property type="project" value="InterPro"/>
</dbReference>
<dbReference type="RefSeq" id="WP_151120556.1">
    <property type="nucleotide sequence ID" value="NZ_CP042582.1"/>
</dbReference>
<dbReference type="AlphaFoldDB" id="A0A5J6N5V1"/>
<dbReference type="PANTHER" id="PTHR11735">
    <property type="entry name" value="TRNA N6-ADENOSINE THREONYLCARBAMOYLTRANSFERASE"/>
    <property type="match status" value="1"/>
</dbReference>
<evidence type="ECO:0000313" key="2">
    <source>
        <dbReference type="EMBL" id="QEX25289.1"/>
    </source>
</evidence>
<dbReference type="EMBL" id="CP042582">
    <property type="protein sequence ID" value="QEX25289.1"/>
    <property type="molecule type" value="Genomic_DNA"/>
</dbReference>
<keyword evidence="2" id="KW-0808">Transferase</keyword>
<dbReference type="Gene3D" id="3.30.420.40">
    <property type="match status" value="2"/>
</dbReference>
<proteinExistence type="predicted"/>
<dbReference type="GO" id="GO:0016740">
    <property type="term" value="F:transferase activity"/>
    <property type="evidence" value="ECO:0007669"/>
    <property type="project" value="UniProtKB-KW"/>
</dbReference>
<dbReference type="InterPro" id="IPR022496">
    <property type="entry name" value="T6A_TsaB"/>
</dbReference>
<dbReference type="NCBIfam" id="TIGR03725">
    <property type="entry name" value="T6A_YeaZ"/>
    <property type="match status" value="1"/>
</dbReference>
<dbReference type="Pfam" id="PF00814">
    <property type="entry name" value="TsaD"/>
    <property type="match status" value="1"/>
</dbReference>
<protein>
    <submittedName>
        <fullName evidence="2">tRNA (Adenosine(37)-N6)-threonylcarbamoyltransferase complex dimerization subunit type 1 TsaB</fullName>
    </submittedName>
</protein>
<dbReference type="InterPro" id="IPR000905">
    <property type="entry name" value="Gcp-like_dom"/>
</dbReference>